<organism evidence="1 2">
    <name type="scientific">Pseudomonas phage pf16</name>
    <dbReference type="NCBI Taxonomy" id="1815630"/>
    <lineage>
        <taxon>Viruses</taxon>
        <taxon>Duplodnaviria</taxon>
        <taxon>Heunggongvirae</taxon>
        <taxon>Uroviricota</taxon>
        <taxon>Caudoviricetes</taxon>
        <taxon>Chakrabartyvirus</taxon>
        <taxon>Chakrabartyvirus pf16</taxon>
    </lineage>
</organism>
<dbReference type="Proteomes" id="UP000225821">
    <property type="component" value="Segment"/>
</dbReference>
<sequence>MINELTVADTFSEWMDKLNDLIDSHNNDSQAVNEQLPYIRAFSYDTKLSSGLVVRINGGKVRSGSLVETIADQSITLPANSVRVLAIYKVQGVVPTLQLYATNAVPERYVIPIGIFTTNGTVVTAYTDLRTQFTTSAGDATAASGIMQFDKLIDTNIVVPSNKNALSISPTVAEGVTVEVSDGSIWVVL</sequence>
<keyword evidence="2" id="KW-1185">Reference proteome</keyword>
<name>A0A1S5R401_9CAUD</name>
<accession>A0A1S5R401</accession>
<proteinExistence type="predicted"/>
<protein>
    <submittedName>
        <fullName evidence="1">Uncharacterized protein</fullName>
    </submittedName>
</protein>
<reference evidence="1 2" key="1">
    <citation type="submission" date="2016-03" db="EMBL/GenBank/DDBJ databases">
        <title>Characterisation of pf16 and phiPMW: Two novel phages infecting Pseudomonas putida PpG1.</title>
        <authorList>
            <person name="Magill D.J."/>
            <person name="Krylov V.N."/>
            <person name="Shaburova O.V."/>
            <person name="Allen C.C.R."/>
            <person name="McGrath J.W."/>
            <person name="Quinn J.P."/>
            <person name="Kulakov L.A."/>
        </authorList>
    </citation>
    <scope>NUCLEOTIDE SEQUENCE [LARGE SCALE GENOMIC DNA]</scope>
</reference>
<gene>
    <name evidence="1" type="ORF">pf16_121</name>
</gene>
<evidence type="ECO:0000313" key="1">
    <source>
        <dbReference type="EMBL" id="AND75044.1"/>
    </source>
</evidence>
<evidence type="ECO:0000313" key="2">
    <source>
        <dbReference type="Proteomes" id="UP000225821"/>
    </source>
</evidence>
<dbReference type="EMBL" id="KU873925">
    <property type="protein sequence ID" value="AND75044.1"/>
    <property type="molecule type" value="Genomic_DNA"/>
</dbReference>